<dbReference type="InterPro" id="IPR045269">
    <property type="entry name" value="Atg1-like"/>
</dbReference>
<organism evidence="2 3">
    <name type="scientific">Tritrichomonas musculus</name>
    <dbReference type="NCBI Taxonomy" id="1915356"/>
    <lineage>
        <taxon>Eukaryota</taxon>
        <taxon>Metamonada</taxon>
        <taxon>Parabasalia</taxon>
        <taxon>Tritrichomonadida</taxon>
        <taxon>Tritrichomonadidae</taxon>
        <taxon>Tritrichomonas</taxon>
    </lineage>
</organism>
<dbReference type="Proteomes" id="UP001470230">
    <property type="component" value="Unassembled WGS sequence"/>
</dbReference>
<dbReference type="CDD" id="cd14008">
    <property type="entry name" value="STKc_LKB1_CaMKK"/>
    <property type="match status" value="1"/>
</dbReference>
<reference evidence="2 3" key="1">
    <citation type="submission" date="2024-04" db="EMBL/GenBank/DDBJ databases">
        <title>Tritrichomonas musculus Genome.</title>
        <authorList>
            <person name="Alves-Ferreira E."/>
            <person name="Grigg M."/>
            <person name="Lorenzi H."/>
            <person name="Galac M."/>
        </authorList>
    </citation>
    <scope>NUCLEOTIDE SEQUENCE [LARGE SCALE GENOMIC DNA]</scope>
    <source>
        <strain evidence="2 3">EAF2021</strain>
    </source>
</reference>
<dbReference type="SUPFAM" id="SSF56112">
    <property type="entry name" value="Protein kinase-like (PK-like)"/>
    <property type="match status" value="1"/>
</dbReference>
<dbReference type="PROSITE" id="PS50011">
    <property type="entry name" value="PROTEIN_KINASE_DOM"/>
    <property type="match status" value="1"/>
</dbReference>
<dbReference type="PROSITE" id="PS00108">
    <property type="entry name" value="PROTEIN_KINASE_ST"/>
    <property type="match status" value="1"/>
</dbReference>
<name>A0ABR2KNT8_9EUKA</name>
<protein>
    <recommendedName>
        <fullName evidence="1">Protein kinase domain-containing protein</fullName>
    </recommendedName>
</protein>
<keyword evidence="3" id="KW-1185">Reference proteome</keyword>
<evidence type="ECO:0000259" key="1">
    <source>
        <dbReference type="PROSITE" id="PS50011"/>
    </source>
</evidence>
<proteinExistence type="predicted"/>
<sequence>MELFPKSSFPRSSSGSITGKGNIDTTYGEHNYIKQINQYKLLMQIGEGSFSKVFLALDTITSQLYATKRIHIKKLSKTAIGVAQLNREILTMRKLNHPNIVSLHEVIHVKDSGVVYIIEDYADCGNLASLVKSGVDFNPDQIRYIFKQVVEGVCYLHENGIVHQDLKPQNILLKHNGNVLISDFGIGHSFQSSARVVGTPAFQAPELIDKCSNEEEIKPGSEDIWSLGITLYNLNFQKFPYNGNNVFEIVRSIMSSQLEMPEGCNPVLWDLITKMLEVNPQSRYTIHQVIEHEYVKECPPVEIKLSPFVVPSKNLELPIKAVHGIVCDENYSFDVTSRLLRKKSYDFTAPFKLDS</sequence>
<dbReference type="PANTHER" id="PTHR24348:SF72">
    <property type="entry name" value="SERINE_THREONINE PROTEIN KINASE"/>
    <property type="match status" value="1"/>
</dbReference>
<comment type="caution">
    <text evidence="2">The sequence shown here is derived from an EMBL/GenBank/DDBJ whole genome shotgun (WGS) entry which is preliminary data.</text>
</comment>
<dbReference type="InterPro" id="IPR000719">
    <property type="entry name" value="Prot_kinase_dom"/>
</dbReference>
<evidence type="ECO:0000313" key="3">
    <source>
        <dbReference type="Proteomes" id="UP001470230"/>
    </source>
</evidence>
<dbReference type="SMART" id="SM00220">
    <property type="entry name" value="S_TKc"/>
    <property type="match status" value="1"/>
</dbReference>
<dbReference type="PANTHER" id="PTHR24348">
    <property type="entry name" value="SERINE/THREONINE-PROTEIN KINASE UNC-51-RELATED"/>
    <property type="match status" value="1"/>
</dbReference>
<dbReference type="EMBL" id="JAPFFF010000004">
    <property type="protein sequence ID" value="KAK8891635.1"/>
    <property type="molecule type" value="Genomic_DNA"/>
</dbReference>
<accession>A0ABR2KNT8</accession>
<dbReference type="Gene3D" id="1.10.510.10">
    <property type="entry name" value="Transferase(Phosphotransferase) domain 1"/>
    <property type="match status" value="1"/>
</dbReference>
<evidence type="ECO:0000313" key="2">
    <source>
        <dbReference type="EMBL" id="KAK8891635.1"/>
    </source>
</evidence>
<dbReference type="Pfam" id="PF00069">
    <property type="entry name" value="Pkinase"/>
    <property type="match status" value="1"/>
</dbReference>
<gene>
    <name evidence="2" type="ORF">M9Y10_028854</name>
</gene>
<dbReference type="InterPro" id="IPR008271">
    <property type="entry name" value="Ser/Thr_kinase_AS"/>
</dbReference>
<feature type="domain" description="Protein kinase" evidence="1">
    <location>
        <begin position="39"/>
        <end position="295"/>
    </location>
</feature>
<dbReference type="InterPro" id="IPR011009">
    <property type="entry name" value="Kinase-like_dom_sf"/>
</dbReference>